<dbReference type="PANTHER" id="PTHR33705:SF2">
    <property type="entry name" value="PHOSPHOCARRIER PROTEIN NPR"/>
    <property type="match status" value="1"/>
</dbReference>
<evidence type="ECO:0000313" key="5">
    <source>
        <dbReference type="EMBL" id="MCY6371456.1"/>
    </source>
</evidence>
<name>A0ABT4CTD4_9CLOT</name>
<dbReference type="NCBIfam" id="TIGR01003">
    <property type="entry name" value="PTS_HPr_family"/>
    <property type="match status" value="1"/>
</dbReference>
<feature type="domain" description="HPr" evidence="4">
    <location>
        <begin position="1"/>
        <end position="87"/>
    </location>
</feature>
<dbReference type="SUPFAM" id="SSF55594">
    <property type="entry name" value="HPr-like"/>
    <property type="match status" value="1"/>
</dbReference>
<dbReference type="EMBL" id="JAPQES010000004">
    <property type="protein sequence ID" value="MCY6371456.1"/>
    <property type="molecule type" value="Genomic_DNA"/>
</dbReference>
<dbReference type="PROSITE" id="PS51350">
    <property type="entry name" value="PTS_HPR_DOM"/>
    <property type="match status" value="1"/>
</dbReference>
<dbReference type="InterPro" id="IPR000032">
    <property type="entry name" value="HPr-like"/>
</dbReference>
<dbReference type="PANTHER" id="PTHR33705">
    <property type="entry name" value="PHOSPHOCARRIER PROTEIN HPR"/>
    <property type="match status" value="1"/>
</dbReference>
<reference evidence="5" key="1">
    <citation type="submission" date="2022-12" db="EMBL/GenBank/DDBJ databases">
        <authorList>
            <person name="Wang J."/>
        </authorList>
    </citation>
    <scope>NUCLEOTIDE SEQUENCE</scope>
    <source>
        <strain evidence="5">HY-42-06</strain>
    </source>
</reference>
<comment type="subcellular location">
    <subcellularLocation>
        <location evidence="1">Cytoplasm</location>
    </subcellularLocation>
</comment>
<evidence type="ECO:0000256" key="1">
    <source>
        <dbReference type="ARBA" id="ARBA00004496"/>
    </source>
</evidence>
<organism evidence="5 6">
    <name type="scientific">Clostridium ganghwense</name>
    <dbReference type="NCBI Taxonomy" id="312089"/>
    <lineage>
        <taxon>Bacteria</taxon>
        <taxon>Bacillati</taxon>
        <taxon>Bacillota</taxon>
        <taxon>Clostridia</taxon>
        <taxon>Eubacteriales</taxon>
        <taxon>Clostridiaceae</taxon>
        <taxon>Clostridium</taxon>
    </lineage>
</organism>
<dbReference type="Pfam" id="PF00381">
    <property type="entry name" value="PTS-HPr"/>
    <property type="match status" value="1"/>
</dbReference>
<dbReference type="Gene3D" id="3.30.1340.10">
    <property type="entry name" value="HPr-like"/>
    <property type="match status" value="1"/>
</dbReference>
<dbReference type="InterPro" id="IPR050399">
    <property type="entry name" value="HPr"/>
</dbReference>
<keyword evidence="6" id="KW-1185">Reference proteome</keyword>
<dbReference type="Proteomes" id="UP001079657">
    <property type="component" value="Unassembled WGS sequence"/>
</dbReference>
<comment type="caution">
    <text evidence="5">The sequence shown here is derived from an EMBL/GenBank/DDBJ whole genome shotgun (WGS) entry which is preliminary data.</text>
</comment>
<keyword evidence="3" id="KW-0598">Phosphotransferase system</keyword>
<dbReference type="RefSeq" id="WP_268050317.1">
    <property type="nucleotide sequence ID" value="NZ_JAPQES010000004.1"/>
</dbReference>
<accession>A0ABT4CTD4</accession>
<keyword evidence="2" id="KW-0963">Cytoplasm</keyword>
<evidence type="ECO:0000256" key="2">
    <source>
        <dbReference type="ARBA" id="ARBA00022490"/>
    </source>
</evidence>
<protein>
    <submittedName>
        <fullName evidence="5">HPr family phosphocarrier protein</fullName>
    </submittedName>
</protein>
<dbReference type="PRINTS" id="PR00107">
    <property type="entry name" value="PHOSPHOCPHPR"/>
</dbReference>
<evidence type="ECO:0000259" key="4">
    <source>
        <dbReference type="PROSITE" id="PS51350"/>
    </source>
</evidence>
<proteinExistence type="predicted"/>
<evidence type="ECO:0000313" key="6">
    <source>
        <dbReference type="Proteomes" id="UP001079657"/>
    </source>
</evidence>
<evidence type="ECO:0000256" key="3">
    <source>
        <dbReference type="ARBA" id="ARBA00022683"/>
    </source>
</evidence>
<sequence>MIQNYVKINNKTGIHAIPATMITKVAREFEARISMFKSTDYCNACVSTDILSMNLVHGDELLLVAEGYDELQAIEEMKKLIESDFGI</sequence>
<dbReference type="InterPro" id="IPR035895">
    <property type="entry name" value="HPr-like_sf"/>
</dbReference>
<gene>
    <name evidence="5" type="ORF">OXH55_12470</name>
</gene>